<evidence type="ECO:0000256" key="2">
    <source>
        <dbReference type="ARBA" id="ARBA00022576"/>
    </source>
</evidence>
<sequence length="451" mass="48841">MCAIPTVESAGTENQEMVELSFGQLHPSLDDPVLLSMNLLNDIASDHPQAVSFAAGRPYEEFFRVEQLYGYLGTFVTHLTDVVGLTDAEARRTVFQYGRTKGVIHDLVARYLEIDEDISVDPDAVVVTVGSQEALFLTLRSLRASPQDVVLAVAPTYFGLTGAARLLDMPVLDVGDGDGGLDLVDLEHQVTAARARGHRPRALYLVPDFSNPTGVSLDLATRTALLDLAADLDLLIIEDNPYGLFQADPGTRPPNLKALDTRHQVVHVGSFAKTGLPGARVGFVVADQPVVRDGRPVGTLADQLSLIKSNVTLNTSPVAQAVIGGKLLRHGCSMVAANKREIEVYRANLRRVLAGLTERFGATDSVTWNTPAGGFFVVLTVPFTVDDRSLRKSARDHGVIWTPMHHFHTGMTSSHQIRLSFSLLDDASIDEGLDRLTAFVTAESQEFGHSA</sequence>
<evidence type="ECO:0000256" key="4">
    <source>
        <dbReference type="ARBA" id="ARBA00022898"/>
    </source>
</evidence>
<dbReference type="InterPro" id="IPR050859">
    <property type="entry name" value="Class-I_PLP-dep_aminotransf"/>
</dbReference>
<keyword evidence="2 6" id="KW-0032">Aminotransferase</keyword>
<organism evidence="6 7">
    <name type="scientific">Streptomyces milbemycinicus</name>
    <dbReference type="NCBI Taxonomy" id="476552"/>
    <lineage>
        <taxon>Bacteria</taxon>
        <taxon>Bacillati</taxon>
        <taxon>Actinomycetota</taxon>
        <taxon>Actinomycetes</taxon>
        <taxon>Kitasatosporales</taxon>
        <taxon>Streptomycetaceae</taxon>
        <taxon>Streptomyces</taxon>
    </lineage>
</organism>
<dbReference type="PANTHER" id="PTHR42790">
    <property type="entry name" value="AMINOTRANSFERASE"/>
    <property type="match status" value="1"/>
</dbReference>
<evidence type="ECO:0000256" key="1">
    <source>
        <dbReference type="ARBA" id="ARBA00001933"/>
    </source>
</evidence>
<comment type="caution">
    <text evidence="6">The sequence shown here is derived from an EMBL/GenBank/DDBJ whole genome shotgun (WGS) entry which is preliminary data.</text>
</comment>
<dbReference type="InterPro" id="IPR015424">
    <property type="entry name" value="PyrdxlP-dep_Trfase"/>
</dbReference>
<dbReference type="SUPFAM" id="SSF53383">
    <property type="entry name" value="PLP-dependent transferases"/>
    <property type="match status" value="1"/>
</dbReference>
<proteinExistence type="predicted"/>
<evidence type="ECO:0000256" key="3">
    <source>
        <dbReference type="ARBA" id="ARBA00022679"/>
    </source>
</evidence>
<protein>
    <submittedName>
        <fullName evidence="6">Aminotransferase class I/II-fold pyridoxal phosphate-dependent enzyme</fullName>
    </submittedName>
</protein>
<dbReference type="InterPro" id="IPR015422">
    <property type="entry name" value="PyrdxlP-dep_Trfase_small"/>
</dbReference>
<dbReference type="Gene3D" id="3.40.640.10">
    <property type="entry name" value="Type I PLP-dependent aspartate aminotransferase-like (Major domain)"/>
    <property type="match status" value="1"/>
</dbReference>
<feature type="domain" description="Aminotransferase class I/classII large" evidence="5">
    <location>
        <begin position="87"/>
        <end position="436"/>
    </location>
</feature>
<gene>
    <name evidence="6" type="ORF">ACI2L5_46310</name>
</gene>
<keyword evidence="4" id="KW-0663">Pyridoxal phosphate</keyword>
<dbReference type="InterPro" id="IPR004839">
    <property type="entry name" value="Aminotransferase_I/II_large"/>
</dbReference>
<reference evidence="6 7" key="1">
    <citation type="submission" date="2024-11" db="EMBL/GenBank/DDBJ databases">
        <title>The Natural Products Discovery Center: Release of the First 8490 Sequenced Strains for Exploring Actinobacteria Biosynthetic Diversity.</title>
        <authorList>
            <person name="Kalkreuter E."/>
            <person name="Kautsar S.A."/>
            <person name="Yang D."/>
            <person name="Bader C.D."/>
            <person name="Teijaro C.N."/>
            <person name="Fluegel L."/>
            <person name="Davis C.M."/>
            <person name="Simpson J.R."/>
            <person name="Lauterbach L."/>
            <person name="Steele A.D."/>
            <person name="Gui C."/>
            <person name="Meng S."/>
            <person name="Li G."/>
            <person name="Viehrig K."/>
            <person name="Ye F."/>
            <person name="Su P."/>
            <person name="Kiefer A.F."/>
            <person name="Nichols A."/>
            <person name="Cepeda A.J."/>
            <person name="Yan W."/>
            <person name="Fan B."/>
            <person name="Jiang Y."/>
            <person name="Adhikari A."/>
            <person name="Zheng C.-J."/>
            <person name="Schuster L."/>
            <person name="Cowan T.M."/>
            <person name="Smanski M.J."/>
            <person name="Chevrette M.G."/>
            <person name="De Carvalho L.P.S."/>
            <person name="Shen B."/>
        </authorList>
    </citation>
    <scope>NUCLEOTIDE SEQUENCE [LARGE SCALE GENOMIC DNA]</scope>
    <source>
        <strain evidence="6 7">NPDC020863</strain>
    </source>
</reference>
<dbReference type="RefSeq" id="WP_404748676.1">
    <property type="nucleotide sequence ID" value="NZ_JBJDQH010000024.1"/>
</dbReference>
<comment type="cofactor">
    <cofactor evidence="1">
        <name>pyridoxal 5'-phosphate</name>
        <dbReference type="ChEBI" id="CHEBI:597326"/>
    </cofactor>
</comment>
<evidence type="ECO:0000313" key="7">
    <source>
        <dbReference type="Proteomes" id="UP001620295"/>
    </source>
</evidence>
<dbReference type="InterPro" id="IPR015421">
    <property type="entry name" value="PyrdxlP-dep_Trfase_major"/>
</dbReference>
<name>A0ABW8M252_9ACTN</name>
<evidence type="ECO:0000259" key="5">
    <source>
        <dbReference type="Pfam" id="PF00155"/>
    </source>
</evidence>
<dbReference type="Gene3D" id="3.90.1150.10">
    <property type="entry name" value="Aspartate Aminotransferase, domain 1"/>
    <property type="match status" value="1"/>
</dbReference>
<evidence type="ECO:0000313" key="6">
    <source>
        <dbReference type="EMBL" id="MFK4272247.1"/>
    </source>
</evidence>
<dbReference type="PANTHER" id="PTHR42790:SF19">
    <property type="entry name" value="KYNURENINE_ALPHA-AMINOADIPATE AMINOTRANSFERASE, MITOCHONDRIAL"/>
    <property type="match status" value="1"/>
</dbReference>
<dbReference type="Proteomes" id="UP001620295">
    <property type="component" value="Unassembled WGS sequence"/>
</dbReference>
<dbReference type="CDD" id="cd00609">
    <property type="entry name" value="AAT_like"/>
    <property type="match status" value="1"/>
</dbReference>
<accession>A0ABW8M252</accession>
<dbReference type="Pfam" id="PF00155">
    <property type="entry name" value="Aminotran_1_2"/>
    <property type="match status" value="1"/>
</dbReference>
<keyword evidence="3" id="KW-0808">Transferase</keyword>
<dbReference type="GO" id="GO:0008483">
    <property type="term" value="F:transaminase activity"/>
    <property type="evidence" value="ECO:0007669"/>
    <property type="project" value="UniProtKB-KW"/>
</dbReference>
<keyword evidence="7" id="KW-1185">Reference proteome</keyword>
<dbReference type="EMBL" id="JBJDQH010000024">
    <property type="protein sequence ID" value="MFK4272247.1"/>
    <property type="molecule type" value="Genomic_DNA"/>
</dbReference>